<dbReference type="EMBL" id="QDKM01000004">
    <property type="protein sequence ID" value="PVH28642.1"/>
    <property type="molecule type" value="Genomic_DNA"/>
</dbReference>
<sequence>MSMEGSPMHPFLIFHDYLGFRKAHQRRQQQRRESNLLLRAAQALRGLAQNMMTAHRRRRMIAALEGMDDRLLRDIGLYRCNIREVVESFSDRELSMRPVAAALPRSEPQRTVRAANSGQPAYLQAA</sequence>
<comment type="caution">
    <text evidence="3">The sequence shown here is derived from an EMBL/GenBank/DDBJ whole genome shotgun (WGS) entry which is preliminary data.</text>
</comment>
<evidence type="ECO:0000256" key="1">
    <source>
        <dbReference type="SAM" id="MobiDB-lite"/>
    </source>
</evidence>
<name>A0A2T8HTI0_9RHOB</name>
<proteinExistence type="predicted"/>
<dbReference type="Proteomes" id="UP000245911">
    <property type="component" value="Unassembled WGS sequence"/>
</dbReference>
<keyword evidence="4" id="KW-1185">Reference proteome</keyword>
<accession>A0A2T8HTI0</accession>
<feature type="domain" description="YjiS-like" evidence="2">
    <location>
        <begin position="47"/>
        <end position="83"/>
    </location>
</feature>
<dbReference type="OrthoDB" id="7876746at2"/>
<evidence type="ECO:0000259" key="2">
    <source>
        <dbReference type="Pfam" id="PF06568"/>
    </source>
</evidence>
<evidence type="ECO:0000313" key="3">
    <source>
        <dbReference type="EMBL" id="PVH28642.1"/>
    </source>
</evidence>
<protein>
    <recommendedName>
        <fullName evidence="2">YjiS-like domain-containing protein</fullName>
    </recommendedName>
</protein>
<evidence type="ECO:0000313" key="4">
    <source>
        <dbReference type="Proteomes" id="UP000245911"/>
    </source>
</evidence>
<organism evidence="3 4">
    <name type="scientific">Pararhodobacter oceanensis</name>
    <dbReference type="NCBI Taxonomy" id="2172121"/>
    <lineage>
        <taxon>Bacteria</taxon>
        <taxon>Pseudomonadati</taxon>
        <taxon>Pseudomonadota</taxon>
        <taxon>Alphaproteobacteria</taxon>
        <taxon>Rhodobacterales</taxon>
        <taxon>Paracoccaceae</taxon>
        <taxon>Pararhodobacter</taxon>
    </lineage>
</organism>
<dbReference type="Pfam" id="PF06568">
    <property type="entry name" value="YjiS-like"/>
    <property type="match status" value="1"/>
</dbReference>
<dbReference type="AlphaFoldDB" id="A0A2T8HTI0"/>
<feature type="region of interest" description="Disordered" evidence="1">
    <location>
        <begin position="104"/>
        <end position="126"/>
    </location>
</feature>
<gene>
    <name evidence="3" type="ORF">DDE20_10615</name>
</gene>
<dbReference type="InterPro" id="IPR009506">
    <property type="entry name" value="YjiS-like"/>
</dbReference>
<reference evidence="3 4" key="1">
    <citation type="submission" date="2018-04" db="EMBL/GenBank/DDBJ databases">
        <title>Pararhodobacter oceanense sp. nov., isolated from marine intertidal sediment.</title>
        <authorList>
            <person name="Wang X.-L."/>
            <person name="Du Z.-J."/>
        </authorList>
    </citation>
    <scope>NUCLEOTIDE SEQUENCE [LARGE SCALE GENOMIC DNA]</scope>
    <source>
        <strain evidence="3 4">AM505</strain>
    </source>
</reference>